<dbReference type="Proteomes" id="UP000005512">
    <property type="component" value="Unassembled WGS sequence"/>
</dbReference>
<dbReference type="AlphaFoldDB" id="D1NX88"/>
<evidence type="ECO:0000256" key="3">
    <source>
        <dbReference type="ARBA" id="ARBA00023163"/>
    </source>
</evidence>
<keyword evidence="6" id="KW-1185">Reference proteome</keyword>
<evidence type="ECO:0000313" key="6">
    <source>
        <dbReference type="Proteomes" id="UP000005512"/>
    </source>
</evidence>
<dbReference type="HOGENOM" id="CLU_066192_1_4_6"/>
<dbReference type="Gene3D" id="1.10.260.40">
    <property type="entry name" value="lambda repressor-like DNA-binding domains"/>
    <property type="match status" value="1"/>
</dbReference>
<evidence type="ECO:0000313" key="5">
    <source>
        <dbReference type="EMBL" id="EFB74027.1"/>
    </source>
</evidence>
<keyword evidence="3" id="KW-0804">Transcription</keyword>
<keyword evidence="1" id="KW-0805">Transcription regulation</keyword>
<protein>
    <submittedName>
        <fullName evidence="5">DNA-binding helix-turn-helix protein</fullName>
    </submittedName>
</protein>
<dbReference type="PANTHER" id="PTHR40661">
    <property type="match status" value="1"/>
</dbReference>
<dbReference type="InterPro" id="IPR039418">
    <property type="entry name" value="LexA-like"/>
</dbReference>
<comment type="caution">
    <text evidence="5">The sequence shown here is derived from an EMBL/GenBank/DDBJ whole genome shotgun (WGS) entry which is preliminary data.</text>
</comment>
<dbReference type="Pfam" id="PF00717">
    <property type="entry name" value="Peptidase_S24"/>
    <property type="match status" value="1"/>
</dbReference>
<proteinExistence type="predicted"/>
<dbReference type="InterPro" id="IPR001387">
    <property type="entry name" value="Cro/C1-type_HTH"/>
</dbReference>
<gene>
    <name evidence="5" type="ORF">PROVRUST_04516</name>
</gene>
<feature type="domain" description="HTH cro/C1-type" evidence="4">
    <location>
        <begin position="12"/>
        <end position="65"/>
    </location>
</feature>
<dbReference type="EMBL" id="ABXV02000002">
    <property type="protein sequence ID" value="EFB74027.1"/>
    <property type="molecule type" value="Genomic_DNA"/>
</dbReference>
<evidence type="ECO:0000256" key="1">
    <source>
        <dbReference type="ARBA" id="ARBA00023015"/>
    </source>
</evidence>
<dbReference type="SUPFAM" id="SSF47413">
    <property type="entry name" value="lambda repressor-like DNA-binding domains"/>
    <property type="match status" value="1"/>
</dbReference>
<dbReference type="GO" id="GO:0003677">
    <property type="term" value="F:DNA binding"/>
    <property type="evidence" value="ECO:0007669"/>
    <property type="project" value="UniProtKB-KW"/>
</dbReference>
<dbReference type="Pfam" id="PF01381">
    <property type="entry name" value="HTH_3"/>
    <property type="match status" value="1"/>
</dbReference>
<dbReference type="InterPro" id="IPR036286">
    <property type="entry name" value="LexA/Signal_pep-like_sf"/>
</dbReference>
<dbReference type="SMART" id="SM00530">
    <property type="entry name" value="HTH_XRE"/>
    <property type="match status" value="1"/>
</dbReference>
<dbReference type="eggNOG" id="COG2932">
    <property type="taxonomic scope" value="Bacteria"/>
</dbReference>
<name>D1NX88_9GAMM</name>
<dbReference type="PANTHER" id="PTHR40661:SF2">
    <property type="entry name" value="HTH-TYPE TRANSCRIPTIONAL REGULATOR PRTR"/>
    <property type="match status" value="1"/>
</dbReference>
<evidence type="ECO:0000259" key="4">
    <source>
        <dbReference type="PROSITE" id="PS50943"/>
    </source>
</evidence>
<organism evidence="5 6">
    <name type="scientific">Providencia rustigianii DSM 4541</name>
    <dbReference type="NCBI Taxonomy" id="500637"/>
    <lineage>
        <taxon>Bacteria</taxon>
        <taxon>Pseudomonadati</taxon>
        <taxon>Pseudomonadota</taxon>
        <taxon>Gammaproteobacteria</taxon>
        <taxon>Enterobacterales</taxon>
        <taxon>Morganellaceae</taxon>
        <taxon>Providencia</taxon>
    </lineage>
</organism>
<dbReference type="CDD" id="cd00093">
    <property type="entry name" value="HTH_XRE"/>
    <property type="match status" value="1"/>
</dbReference>
<dbReference type="PROSITE" id="PS50943">
    <property type="entry name" value="HTH_CROC1"/>
    <property type="match status" value="1"/>
</dbReference>
<evidence type="ECO:0000256" key="2">
    <source>
        <dbReference type="ARBA" id="ARBA00023125"/>
    </source>
</evidence>
<dbReference type="Gene3D" id="2.10.109.10">
    <property type="entry name" value="Umud Fragment, subunit A"/>
    <property type="match status" value="1"/>
</dbReference>
<dbReference type="SUPFAM" id="SSF51306">
    <property type="entry name" value="LexA/Signal peptidase"/>
    <property type="match status" value="1"/>
</dbReference>
<dbReference type="InterPro" id="IPR015927">
    <property type="entry name" value="Peptidase_S24_S26A/B/C"/>
</dbReference>
<accession>D1NX88</accession>
<keyword evidence="2 5" id="KW-0238">DNA-binding</keyword>
<sequence length="233" mass="25843">MGGITMSIAKRLLDARIKAGMSQADLAEKVGVSQQSIQKIEAGQTNSPRRISDIAKAVNVSAQWLQFGTRDGNGLKTEFEVKEWEDIPNCSDVDFVDIPVLDIELAAGGGSNAEIIESEEYTYPFRRDELRKYGVSASNARIVKIIGNSLYPVLNSGDLVAVDVSKRDIKDGDLYAIRDGVLLRVKILVYRPDGGIIIRSFNKDEYPDEQLPRNEAAARVHVIGRVFWSSRSW</sequence>
<dbReference type="CDD" id="cd06529">
    <property type="entry name" value="S24_LexA-like"/>
    <property type="match status" value="1"/>
</dbReference>
<dbReference type="STRING" id="500637.PROVRUST_04516"/>
<dbReference type="InterPro" id="IPR010982">
    <property type="entry name" value="Lambda_DNA-bd_dom_sf"/>
</dbReference>
<reference evidence="5" key="1">
    <citation type="submission" date="2009-12" db="EMBL/GenBank/DDBJ databases">
        <authorList>
            <person name="Weinstock G."/>
            <person name="Sodergren E."/>
            <person name="Clifton S."/>
            <person name="Fulton L."/>
            <person name="Fulton B."/>
            <person name="Courtney L."/>
            <person name="Fronick C."/>
            <person name="Harrison M."/>
            <person name="Strong C."/>
            <person name="Farmer C."/>
            <person name="Delahaunty K."/>
            <person name="Markovic C."/>
            <person name="Hall O."/>
            <person name="Minx P."/>
            <person name="Tomlinson C."/>
            <person name="Mitreva M."/>
            <person name="Nelson J."/>
            <person name="Hou S."/>
            <person name="Wollam A."/>
            <person name="Pepin K.H."/>
            <person name="Johnson M."/>
            <person name="Bhonagiri V."/>
            <person name="Nash W.E."/>
            <person name="Warren W."/>
            <person name="Chinwalla A."/>
            <person name="Mardis E.R."/>
            <person name="Wilson R.K."/>
        </authorList>
    </citation>
    <scope>NUCLEOTIDE SEQUENCE [LARGE SCALE GENOMIC DNA]</scope>
    <source>
        <strain evidence="5">DSM 4541</strain>
    </source>
</reference>